<dbReference type="PANTHER" id="PTHR47926:SF398">
    <property type="entry name" value="PENTATRICOPEPTIDE REPEAT-CONTAINING PROTEIN"/>
    <property type="match status" value="1"/>
</dbReference>
<dbReference type="FunFam" id="1.25.40.10:FF:000681">
    <property type="entry name" value="Pentatricopeptide repeat-containing protein"/>
    <property type="match status" value="1"/>
</dbReference>
<dbReference type="EMBL" id="JBJKBG010000008">
    <property type="protein sequence ID" value="KAL3727231.1"/>
    <property type="molecule type" value="Genomic_DNA"/>
</dbReference>
<dbReference type="InterPro" id="IPR032867">
    <property type="entry name" value="DYW_dom"/>
</dbReference>
<dbReference type="FunFam" id="1.25.40.10:FF:001211">
    <property type="entry name" value="Pentatricopeptide repeat-containing protein"/>
    <property type="match status" value="1"/>
</dbReference>
<dbReference type="Gene3D" id="1.25.40.10">
    <property type="entry name" value="Tetratricopeptide repeat domain"/>
    <property type="match status" value="5"/>
</dbReference>
<accession>A0ABD3JGJ9</accession>
<evidence type="ECO:0000313" key="5">
    <source>
        <dbReference type="EMBL" id="KAL3727231.1"/>
    </source>
</evidence>
<comment type="similarity">
    <text evidence="1">Belongs to the PPR family. PCMP-H subfamily.</text>
</comment>
<dbReference type="Pfam" id="PF13812">
    <property type="entry name" value="PPR_3"/>
    <property type="match status" value="1"/>
</dbReference>
<dbReference type="NCBIfam" id="TIGR00756">
    <property type="entry name" value="PPR"/>
    <property type="match status" value="3"/>
</dbReference>
<feature type="repeat" description="PPR" evidence="3">
    <location>
        <begin position="142"/>
        <end position="176"/>
    </location>
</feature>
<feature type="repeat" description="PPR" evidence="3">
    <location>
        <begin position="412"/>
        <end position="442"/>
    </location>
</feature>
<gene>
    <name evidence="5" type="ORF">ACJRO7_032036</name>
</gene>
<dbReference type="InterPro" id="IPR011990">
    <property type="entry name" value="TPR-like_helical_dom_sf"/>
</dbReference>
<dbReference type="InterPro" id="IPR002885">
    <property type="entry name" value="PPR_rpt"/>
</dbReference>
<dbReference type="Pfam" id="PF14432">
    <property type="entry name" value="DYW_deaminase"/>
    <property type="match status" value="1"/>
</dbReference>
<evidence type="ECO:0000259" key="4">
    <source>
        <dbReference type="Pfam" id="PF14432"/>
    </source>
</evidence>
<sequence>MAGHAVDSLASLLSAAVSARSSLLGRATHARIVKTLRHPLPALVFDHLTHMYSKLDLPGSAQLVLRLNPTRSVVSWTSLISGSAQNGHFSFSLLMFVDMLKECVRPNDFTFPCAFKASGGLCMPVTGKQIHGIAIKVGEIVDVFVGSSAFDMYCKTGLKDDARKLFDEMPQKNRVAWNTYISNAVLDGMPQDGIGAFIKFRRVGGVPDYITLCAFLNACSDTANLELGHQLHGYVLRSGLEADISVANGLVDFYGKCGELSCSEMVFDEIREPNDVSWCSLMSTLVQNHEQEKACVAFLMARKEGIQLTDFLVSSVLNACAGLAGLELGRSVHSLAIKACVMGNIFVGTALVDMYGKCGCIEDAEGAFHGMRQRNLITWNSLIGGYAHQGLADMAVAVLEKMLSSCSEMIPNYVTFVCLLTACSRAGNVELGMDIFASMRRRHAIEPGPEHYACIVDLLGRAGMLKQAYDFIMKMPFRPTISIWGALLGACRIHRNPELGRIAAENLFQLDPKDSGNFVVLSNSLAAAGRWEEATNVRKEIKDIGLKKGTGCSWIAVKNEVHIFQAKDTSHERNSEIHMTLLELKRDMEEAGYIADPTYALYDLEEEEKVSEVWLHSEKIALAFGLISIPPAVPIRITKNLRMCGDCHSAFKFISRITGRELIVRDNARFHQFLAGRCSCKDFW</sequence>
<feature type="repeat" description="PPR" evidence="3">
    <location>
        <begin position="375"/>
        <end position="409"/>
    </location>
</feature>
<dbReference type="Proteomes" id="UP001634007">
    <property type="component" value="Unassembled WGS sequence"/>
</dbReference>
<keyword evidence="2" id="KW-0677">Repeat</keyword>
<evidence type="ECO:0000256" key="3">
    <source>
        <dbReference type="PROSITE-ProRule" id="PRU00708"/>
    </source>
</evidence>
<dbReference type="Pfam" id="PF20431">
    <property type="entry name" value="E_motif"/>
    <property type="match status" value="1"/>
</dbReference>
<dbReference type="PROSITE" id="PS51375">
    <property type="entry name" value="PPR"/>
    <property type="match status" value="4"/>
</dbReference>
<protein>
    <recommendedName>
        <fullName evidence="4">DYW domain-containing protein</fullName>
    </recommendedName>
</protein>
<proteinExistence type="inferred from homology"/>
<dbReference type="PANTHER" id="PTHR47926">
    <property type="entry name" value="PENTATRICOPEPTIDE REPEAT-CONTAINING PROTEIN"/>
    <property type="match status" value="1"/>
</dbReference>
<dbReference type="InterPro" id="IPR046848">
    <property type="entry name" value="E_motif"/>
</dbReference>
<name>A0ABD3JGJ9_EUCGL</name>
<feature type="domain" description="DYW" evidence="4">
    <location>
        <begin position="592"/>
        <end position="684"/>
    </location>
</feature>
<evidence type="ECO:0000313" key="6">
    <source>
        <dbReference type="Proteomes" id="UP001634007"/>
    </source>
</evidence>
<evidence type="ECO:0000256" key="1">
    <source>
        <dbReference type="ARBA" id="ARBA00006643"/>
    </source>
</evidence>
<dbReference type="FunFam" id="1.25.40.10:FF:000196">
    <property type="entry name" value="Pentatricopeptide repeat-containing protein At4g14850"/>
    <property type="match status" value="2"/>
</dbReference>
<feature type="repeat" description="PPR" evidence="3">
    <location>
        <begin position="72"/>
        <end position="106"/>
    </location>
</feature>
<organism evidence="5 6">
    <name type="scientific">Eucalyptus globulus</name>
    <name type="common">Tasmanian blue gum</name>
    <dbReference type="NCBI Taxonomy" id="34317"/>
    <lineage>
        <taxon>Eukaryota</taxon>
        <taxon>Viridiplantae</taxon>
        <taxon>Streptophyta</taxon>
        <taxon>Embryophyta</taxon>
        <taxon>Tracheophyta</taxon>
        <taxon>Spermatophyta</taxon>
        <taxon>Magnoliopsida</taxon>
        <taxon>eudicotyledons</taxon>
        <taxon>Gunneridae</taxon>
        <taxon>Pentapetalae</taxon>
        <taxon>rosids</taxon>
        <taxon>malvids</taxon>
        <taxon>Myrtales</taxon>
        <taxon>Myrtaceae</taxon>
        <taxon>Myrtoideae</taxon>
        <taxon>Eucalypteae</taxon>
        <taxon>Eucalyptus</taxon>
    </lineage>
</organism>
<dbReference type="Pfam" id="PF01535">
    <property type="entry name" value="PPR"/>
    <property type="match status" value="4"/>
</dbReference>
<comment type="caution">
    <text evidence="5">The sequence shown here is derived from an EMBL/GenBank/DDBJ whole genome shotgun (WGS) entry which is preliminary data.</text>
</comment>
<dbReference type="InterPro" id="IPR046960">
    <property type="entry name" value="PPR_At4g14850-like_plant"/>
</dbReference>
<keyword evidence="6" id="KW-1185">Reference proteome</keyword>
<evidence type="ECO:0000256" key="2">
    <source>
        <dbReference type="ARBA" id="ARBA00022737"/>
    </source>
</evidence>
<dbReference type="AlphaFoldDB" id="A0ABD3JGJ9"/>
<reference evidence="5 6" key="1">
    <citation type="submission" date="2024-11" db="EMBL/GenBank/DDBJ databases">
        <title>Chromosome-level genome assembly of Eucalyptus globulus Labill. provides insights into its genome evolution.</title>
        <authorList>
            <person name="Li X."/>
        </authorList>
    </citation>
    <scope>NUCLEOTIDE SEQUENCE [LARGE SCALE GENOMIC DNA]</scope>
    <source>
        <strain evidence="5">CL2024</strain>
        <tissue evidence="5">Fresh tender leaves</tissue>
    </source>
</reference>